<accession>A0ABS9Z0P4</accession>
<protein>
    <submittedName>
        <fullName evidence="5">Uncharacterized protein</fullName>
    </submittedName>
</protein>
<dbReference type="SUPFAM" id="SSF81338">
    <property type="entry name" value="Aquaporin-like"/>
    <property type="match status" value="1"/>
</dbReference>
<keyword evidence="3" id="KW-1133">Transmembrane helix</keyword>
<dbReference type="Gene3D" id="1.20.1080.10">
    <property type="entry name" value="Glycerol uptake facilitator protein"/>
    <property type="match status" value="1"/>
</dbReference>
<dbReference type="EMBL" id="JAIVFL010000001">
    <property type="protein sequence ID" value="MCI4676747.1"/>
    <property type="molecule type" value="Genomic_DNA"/>
</dbReference>
<evidence type="ECO:0000313" key="5">
    <source>
        <dbReference type="EMBL" id="MCI4676747.1"/>
    </source>
</evidence>
<evidence type="ECO:0000256" key="1">
    <source>
        <dbReference type="ARBA" id="ARBA00004141"/>
    </source>
</evidence>
<evidence type="ECO:0000256" key="2">
    <source>
        <dbReference type="ARBA" id="ARBA00022692"/>
    </source>
</evidence>
<keyword evidence="4" id="KW-0472">Membrane</keyword>
<keyword evidence="2" id="KW-0812">Transmembrane</keyword>
<keyword evidence="6" id="KW-1185">Reference proteome</keyword>
<organism evidence="5 6">
    <name type="scientific">Candidatus Mycolicibacterium alkanivorans</name>
    <dbReference type="NCBI Taxonomy" id="2954114"/>
    <lineage>
        <taxon>Bacteria</taxon>
        <taxon>Bacillati</taxon>
        <taxon>Actinomycetota</taxon>
        <taxon>Actinomycetes</taxon>
        <taxon>Mycobacteriales</taxon>
        <taxon>Mycobacteriaceae</taxon>
        <taxon>Mycolicibacterium</taxon>
    </lineage>
</organism>
<evidence type="ECO:0000256" key="3">
    <source>
        <dbReference type="ARBA" id="ARBA00022989"/>
    </source>
</evidence>
<sequence length="131" mass="14215">MASGAAAIAAAAAPARTTDVREIVFSAMYRVYPHRTEFHPLCAFRKASPLRASTNDSREEVPRARGFVPRVASWLTGYHEAMFSANGPELLFWLPRTAPLIGGVIGGALFVFGIDRFLSAEIGVVEPTPLR</sequence>
<comment type="subcellular location">
    <subcellularLocation>
        <location evidence="1">Membrane</location>
        <topology evidence="1">Multi-pass membrane protein</topology>
    </subcellularLocation>
</comment>
<reference evidence="5" key="1">
    <citation type="journal article" date="2022" name="ISME J.">
        <title>Identification of active gaseous-alkane degraders at natural gas seeps.</title>
        <authorList>
            <person name="Farhan Ul Haque M."/>
            <person name="Hernandez M."/>
            <person name="Crombie A.T."/>
            <person name="Murrell J.C."/>
        </authorList>
    </citation>
    <scope>NUCLEOTIDE SEQUENCE</scope>
    <source>
        <strain evidence="5">ANDR5</strain>
    </source>
</reference>
<gene>
    <name evidence="5" type="ORF">K9U37_18420</name>
</gene>
<evidence type="ECO:0000256" key="4">
    <source>
        <dbReference type="ARBA" id="ARBA00023136"/>
    </source>
</evidence>
<evidence type="ECO:0000313" key="6">
    <source>
        <dbReference type="Proteomes" id="UP001139068"/>
    </source>
</evidence>
<dbReference type="InterPro" id="IPR023271">
    <property type="entry name" value="Aquaporin-like"/>
</dbReference>
<dbReference type="RefSeq" id="WP_243073502.1">
    <property type="nucleotide sequence ID" value="NZ_JAIVFL010000001.1"/>
</dbReference>
<comment type="caution">
    <text evidence="5">The sequence shown here is derived from an EMBL/GenBank/DDBJ whole genome shotgun (WGS) entry which is preliminary data.</text>
</comment>
<dbReference type="Proteomes" id="UP001139068">
    <property type="component" value="Unassembled WGS sequence"/>
</dbReference>
<proteinExistence type="predicted"/>
<name>A0ABS9Z0P4_9MYCO</name>